<evidence type="ECO:0000259" key="1">
    <source>
        <dbReference type="Pfam" id="PF20978"/>
    </source>
</evidence>
<dbReference type="PANTHER" id="PTHR15004">
    <property type="entry name" value="GLUTAMYL-TRNA(GLN) AMIDOTRANSFERASE SUBUNIT C, MITOCHONDRIAL"/>
    <property type="match status" value="1"/>
</dbReference>
<dbReference type="SUPFAM" id="SSF141000">
    <property type="entry name" value="Glu-tRNAGln amidotransferase C subunit"/>
    <property type="match status" value="1"/>
</dbReference>
<comment type="caution">
    <text evidence="2">The sequence shown here is derived from an EMBL/GenBank/DDBJ whole genome shotgun (WGS) entry which is preliminary data.</text>
</comment>
<dbReference type="GO" id="GO:0006450">
    <property type="term" value="P:regulation of translational fidelity"/>
    <property type="evidence" value="ECO:0007669"/>
    <property type="project" value="InterPro"/>
</dbReference>
<dbReference type="HOGENOM" id="CLU_085810_0_0_1"/>
<organism evidence="2 3">
    <name type="scientific">Colletotrichum fioriniae PJ7</name>
    <dbReference type="NCBI Taxonomy" id="1445577"/>
    <lineage>
        <taxon>Eukaryota</taxon>
        <taxon>Fungi</taxon>
        <taxon>Dikarya</taxon>
        <taxon>Ascomycota</taxon>
        <taxon>Pezizomycotina</taxon>
        <taxon>Sordariomycetes</taxon>
        <taxon>Hypocreomycetidae</taxon>
        <taxon>Glomerellales</taxon>
        <taxon>Glomerellaceae</taxon>
        <taxon>Colletotrichum</taxon>
        <taxon>Colletotrichum acutatum species complex</taxon>
    </lineage>
</organism>
<dbReference type="eggNOG" id="ENOG502SERM">
    <property type="taxonomic scope" value="Eukaryota"/>
</dbReference>
<sequence>MATIRPLCRRCSALLPQTRTFTSSSVRLSTPKSASTILSKPTWSVASLLPSSSKSGAARESTEEPISRAKLHHLLRLSALPLPESEAEETAMLRTLHSQLHFVRDVQSVDTTGVEPLRSLRDETTEGVAEATIGLQELQNALGKEISFGHKKRPKRLRGEKVETKGVEDWNPLETASRTAGKYFVVQSSKKEEA</sequence>
<dbReference type="KEGG" id="cfj:CFIO01_10169"/>
<accession>A0A010RZ30</accession>
<protein>
    <recommendedName>
        <fullName evidence="1">Glutamyl-tRNA amidotransferase complex subunit Gta3 domain-containing protein</fullName>
    </recommendedName>
</protein>
<dbReference type="AlphaFoldDB" id="A0A010RZ30"/>
<dbReference type="OrthoDB" id="5522061at2759"/>
<dbReference type="Proteomes" id="UP000020467">
    <property type="component" value="Unassembled WGS sequence"/>
</dbReference>
<reference evidence="2 3" key="1">
    <citation type="submission" date="2014-02" db="EMBL/GenBank/DDBJ databases">
        <title>The genome sequence of Colletotrichum fioriniae PJ7.</title>
        <authorList>
            <person name="Baroncelli R."/>
            <person name="Thon M.R."/>
        </authorList>
    </citation>
    <scope>NUCLEOTIDE SEQUENCE [LARGE SCALE GENOMIC DNA]</scope>
    <source>
        <strain evidence="2 3">PJ7</strain>
    </source>
</reference>
<proteinExistence type="predicted"/>
<feature type="domain" description="Glutamyl-tRNA amidotransferase complex subunit Gta3" evidence="1">
    <location>
        <begin position="61"/>
        <end position="117"/>
    </location>
</feature>
<dbReference type="InterPro" id="IPR049545">
    <property type="entry name" value="Gta3_dom"/>
</dbReference>
<dbReference type="GO" id="GO:0070681">
    <property type="term" value="P:glutaminyl-tRNAGln biosynthesis via transamidation"/>
    <property type="evidence" value="ECO:0007669"/>
    <property type="project" value="TreeGrafter"/>
</dbReference>
<dbReference type="GO" id="GO:0030956">
    <property type="term" value="C:glutamyl-tRNA(Gln) amidotransferase complex"/>
    <property type="evidence" value="ECO:0007669"/>
    <property type="project" value="TreeGrafter"/>
</dbReference>
<gene>
    <name evidence="2" type="ORF">CFIO01_10169</name>
</gene>
<keyword evidence="3" id="KW-1185">Reference proteome</keyword>
<dbReference type="Pfam" id="PF20978">
    <property type="entry name" value="Gta3"/>
    <property type="match status" value="1"/>
</dbReference>
<dbReference type="EMBL" id="JARH01000231">
    <property type="protein sequence ID" value="EXF83494.1"/>
    <property type="molecule type" value="Genomic_DNA"/>
</dbReference>
<dbReference type="PANTHER" id="PTHR15004:SF0">
    <property type="entry name" value="GLUTAMYL-TRNA(GLN) AMIDOTRANSFERASE SUBUNIT C, MITOCHONDRIAL"/>
    <property type="match status" value="1"/>
</dbReference>
<dbReference type="GO" id="GO:0005739">
    <property type="term" value="C:mitochondrion"/>
    <property type="evidence" value="ECO:0007669"/>
    <property type="project" value="TreeGrafter"/>
</dbReference>
<evidence type="ECO:0000313" key="2">
    <source>
        <dbReference type="EMBL" id="EXF83494.1"/>
    </source>
</evidence>
<dbReference type="InterPro" id="IPR036113">
    <property type="entry name" value="Asp/Glu-ADT_sf_sub_c"/>
</dbReference>
<dbReference type="InterPro" id="IPR003837">
    <property type="entry name" value="GatC"/>
</dbReference>
<dbReference type="GO" id="GO:0032543">
    <property type="term" value="P:mitochondrial translation"/>
    <property type="evidence" value="ECO:0007669"/>
    <property type="project" value="TreeGrafter"/>
</dbReference>
<evidence type="ECO:0000313" key="3">
    <source>
        <dbReference type="Proteomes" id="UP000020467"/>
    </source>
</evidence>
<name>A0A010RZ30_9PEZI</name>